<dbReference type="SUPFAM" id="SSF50249">
    <property type="entry name" value="Nucleic acid-binding proteins"/>
    <property type="match status" value="1"/>
</dbReference>
<evidence type="ECO:0000259" key="8">
    <source>
        <dbReference type="PROSITE" id="PS50886"/>
    </source>
</evidence>
<dbReference type="InterPro" id="IPR002547">
    <property type="entry name" value="tRNA-bd_dom"/>
</dbReference>
<dbReference type="GO" id="GO:0006412">
    <property type="term" value="P:translation"/>
    <property type="evidence" value="ECO:0007669"/>
    <property type="project" value="UniProtKB-KW"/>
</dbReference>
<dbReference type="GO" id="GO:0000049">
    <property type="term" value="F:tRNA binding"/>
    <property type="evidence" value="ECO:0007669"/>
    <property type="project" value="UniProtKB-UniRule"/>
</dbReference>
<evidence type="ECO:0000313" key="9">
    <source>
        <dbReference type="EMBL" id="KAK7476959.1"/>
    </source>
</evidence>
<dbReference type="Pfam" id="PF01588">
    <property type="entry name" value="tRNA_bind"/>
    <property type="match status" value="1"/>
</dbReference>
<evidence type="ECO:0000256" key="1">
    <source>
        <dbReference type="ARBA" id="ARBA00004496"/>
    </source>
</evidence>
<keyword evidence="2" id="KW-0963">Cytoplasm</keyword>
<feature type="region of interest" description="Disordered" evidence="7">
    <location>
        <begin position="70"/>
        <end position="129"/>
    </location>
</feature>
<dbReference type="InterPro" id="IPR051270">
    <property type="entry name" value="Tyrosine-tRNA_ligase_regulator"/>
</dbReference>
<evidence type="ECO:0000313" key="10">
    <source>
        <dbReference type="Proteomes" id="UP001519460"/>
    </source>
</evidence>
<evidence type="ECO:0000256" key="3">
    <source>
        <dbReference type="ARBA" id="ARBA00022555"/>
    </source>
</evidence>
<comment type="subcellular location">
    <subcellularLocation>
        <location evidence="1">Cytoplasm</location>
    </subcellularLocation>
</comment>
<feature type="domain" description="TRNA-binding" evidence="8">
    <location>
        <begin position="130"/>
        <end position="230"/>
    </location>
</feature>
<feature type="compositionally biased region" description="Low complexity" evidence="7">
    <location>
        <begin position="75"/>
        <end position="87"/>
    </location>
</feature>
<proteinExistence type="predicted"/>
<keyword evidence="5" id="KW-0648">Protein biosynthesis</keyword>
<dbReference type="PROSITE" id="PS50886">
    <property type="entry name" value="TRBD"/>
    <property type="match status" value="1"/>
</dbReference>
<dbReference type="GO" id="GO:0005737">
    <property type="term" value="C:cytoplasm"/>
    <property type="evidence" value="ECO:0007669"/>
    <property type="project" value="UniProtKB-SubCell"/>
</dbReference>
<dbReference type="InterPro" id="IPR012340">
    <property type="entry name" value="NA-bd_OB-fold"/>
</dbReference>
<dbReference type="EMBL" id="JACVVK020000361">
    <property type="protein sequence ID" value="KAK7476959.1"/>
    <property type="molecule type" value="Genomic_DNA"/>
</dbReference>
<organism evidence="9 10">
    <name type="scientific">Batillaria attramentaria</name>
    <dbReference type="NCBI Taxonomy" id="370345"/>
    <lineage>
        <taxon>Eukaryota</taxon>
        <taxon>Metazoa</taxon>
        <taxon>Spiralia</taxon>
        <taxon>Lophotrochozoa</taxon>
        <taxon>Mollusca</taxon>
        <taxon>Gastropoda</taxon>
        <taxon>Caenogastropoda</taxon>
        <taxon>Sorbeoconcha</taxon>
        <taxon>Cerithioidea</taxon>
        <taxon>Batillariidae</taxon>
        <taxon>Batillaria</taxon>
    </lineage>
</organism>
<evidence type="ECO:0000256" key="5">
    <source>
        <dbReference type="ARBA" id="ARBA00022917"/>
    </source>
</evidence>
<evidence type="ECO:0000256" key="6">
    <source>
        <dbReference type="PROSITE-ProRule" id="PRU00209"/>
    </source>
</evidence>
<keyword evidence="10" id="KW-1185">Reference proteome</keyword>
<evidence type="ECO:0000256" key="7">
    <source>
        <dbReference type="SAM" id="MobiDB-lite"/>
    </source>
</evidence>
<dbReference type="CDD" id="cd02799">
    <property type="entry name" value="tRNA_bind_EMAP-II_like"/>
    <property type="match status" value="1"/>
</dbReference>
<sequence>MATAAVLKTLRARADQADTILATLRHQISALQTATALTAGRGEEQRLRTENEALRKEIEKARLSLMVAEIRNGEQPQSKPAAAQPQAKKAKKETGPPKEENKAAKEGKEESKGKGKKAAEAGSEEPEKMDVSRLDFRIGKIVAVEKHPDADTLYVETVDLGEEKTRTIVSGLVPHIPIEQMRDRLAVFMCNLKPSKMRGIASEGMIMCANAGKVEILVPPPGVVPGDCISFDGYSGTPDKQLNPKKKIWETLKPDIRTNSERVATYKGVPFKVEGKGIVKAPTLADAQIS</sequence>
<evidence type="ECO:0000256" key="2">
    <source>
        <dbReference type="ARBA" id="ARBA00022490"/>
    </source>
</evidence>
<name>A0ABD0JPN2_9CAEN</name>
<keyword evidence="3 6" id="KW-0820">tRNA-binding</keyword>
<dbReference type="PANTHER" id="PTHR11586:SF33">
    <property type="entry name" value="AMINOACYL TRNA SYNTHASE COMPLEX-INTERACTING MULTIFUNCTIONAL PROTEIN 1"/>
    <property type="match status" value="1"/>
</dbReference>
<comment type="caution">
    <text evidence="9">The sequence shown here is derived from an EMBL/GenBank/DDBJ whole genome shotgun (WGS) entry which is preliminary data.</text>
</comment>
<evidence type="ECO:0000256" key="4">
    <source>
        <dbReference type="ARBA" id="ARBA00022884"/>
    </source>
</evidence>
<dbReference type="AlphaFoldDB" id="A0ABD0JPN2"/>
<dbReference type="FunFam" id="2.40.50.140:FF:000047">
    <property type="entry name" value="tyrosine--tRNA ligase, cytoplasmic isoform X2"/>
    <property type="match status" value="1"/>
</dbReference>
<accession>A0ABD0JPN2</accession>
<gene>
    <name evidence="9" type="ORF">BaRGS_00031818</name>
</gene>
<protein>
    <recommendedName>
        <fullName evidence="8">tRNA-binding domain-containing protein</fullName>
    </recommendedName>
</protein>
<keyword evidence="4 6" id="KW-0694">RNA-binding</keyword>
<dbReference type="Proteomes" id="UP001519460">
    <property type="component" value="Unassembled WGS sequence"/>
</dbReference>
<dbReference type="Gene3D" id="2.40.50.140">
    <property type="entry name" value="Nucleic acid-binding proteins"/>
    <property type="match status" value="1"/>
</dbReference>
<feature type="compositionally biased region" description="Basic and acidic residues" evidence="7">
    <location>
        <begin position="92"/>
        <end position="129"/>
    </location>
</feature>
<dbReference type="PANTHER" id="PTHR11586">
    <property type="entry name" value="TRNA-AMINOACYLATION COFACTOR ARC1 FAMILY MEMBER"/>
    <property type="match status" value="1"/>
</dbReference>
<reference evidence="9 10" key="1">
    <citation type="journal article" date="2023" name="Sci. Data">
        <title>Genome assembly of the Korean intertidal mud-creeper Batillaria attramentaria.</title>
        <authorList>
            <person name="Patra A.K."/>
            <person name="Ho P.T."/>
            <person name="Jun S."/>
            <person name="Lee S.J."/>
            <person name="Kim Y."/>
            <person name="Won Y.J."/>
        </authorList>
    </citation>
    <scope>NUCLEOTIDE SEQUENCE [LARGE SCALE GENOMIC DNA]</scope>
    <source>
        <strain evidence="9">Wonlab-2016</strain>
    </source>
</reference>